<geneLocation type="nucleomorph" evidence="2"/>
<accession>A0A060DB06</accession>
<evidence type="ECO:0000313" key="3">
    <source>
        <dbReference type="EMBL" id="AIB09738.1"/>
    </source>
</evidence>
<dbReference type="Proteomes" id="UP000243670">
    <property type="component" value="Nucleomorph 2"/>
</dbReference>
<sequence>MDPNATFIANIETSTSSPSLDSVFKSCDASAVGVPLPKPQSVQVAPEHHEAFAAFCKVWYANSQSNNTQQKNVQLKEEIKVIPAVSHSKDPNTYPLKLQKVSPQENRATKNEVLHTPQQPASVHQQQQSQIANLYNVYGELTKLARLYNVLVVKVANMETKIDQMHQQLQKNSTKTDNMEKQLRKNSENFNNMFRAALLHHQTGKAYQKALAQAAPSDGKQ</sequence>
<evidence type="ECO:0000313" key="2">
    <source>
        <dbReference type="EMBL" id="AIB09675.1"/>
    </source>
</evidence>
<organism evidence="2 7">
    <name type="scientific">Lotharella oceanica</name>
    <dbReference type="NCBI Taxonomy" id="641309"/>
    <lineage>
        <taxon>Eukaryota</taxon>
        <taxon>Sar</taxon>
        <taxon>Rhizaria</taxon>
        <taxon>Cercozoa</taxon>
        <taxon>Chlorarachniophyceae</taxon>
        <taxon>Lotharella</taxon>
    </lineage>
</organism>
<dbReference type="EMBL" id="CP006629">
    <property type="protein sequence ID" value="AIB09941.1"/>
    <property type="molecule type" value="Genomic_DNA"/>
</dbReference>
<evidence type="ECO:0000313" key="5">
    <source>
        <dbReference type="EMBL" id="AIB09941.1"/>
    </source>
</evidence>
<dbReference type="EMBL" id="CP006627">
    <property type="protein sequence ID" value="AIB09675.1"/>
    <property type="molecule type" value="Genomic_DNA"/>
</dbReference>
<dbReference type="AlphaFoldDB" id="A0A060DB06"/>
<dbReference type="EMBL" id="CP006628">
    <property type="protein sequence ID" value="AIB09878.1"/>
    <property type="molecule type" value="Genomic_DNA"/>
</dbReference>
<evidence type="ECO:0000313" key="4">
    <source>
        <dbReference type="EMBL" id="AIB09878.1"/>
    </source>
</evidence>
<keyword evidence="2" id="KW-0542">Nucleomorph</keyword>
<proteinExistence type="predicted"/>
<dbReference type="EMBL" id="CP006627">
    <property type="protein sequence ID" value="AIB09522.1"/>
    <property type="molecule type" value="Genomic_DNA"/>
</dbReference>
<protein>
    <submittedName>
        <fullName evidence="2">Uncharacterized protein</fullName>
    </submittedName>
</protein>
<name>A0A060DB06_9EUKA</name>
<evidence type="ECO:0000313" key="7">
    <source>
        <dbReference type="Proteomes" id="UP000243670"/>
    </source>
</evidence>
<dbReference type="EMBL" id="CP006628">
    <property type="protein sequence ID" value="AIB09738.1"/>
    <property type="molecule type" value="Genomic_DNA"/>
</dbReference>
<dbReference type="Proteomes" id="UP000243670">
    <property type="component" value="Nucleomorph 3"/>
</dbReference>
<evidence type="ECO:0000313" key="6">
    <source>
        <dbReference type="EMBL" id="AIB10067.1"/>
    </source>
</evidence>
<dbReference type="Proteomes" id="UP000243670">
    <property type="component" value="Nucleomorph 1"/>
</dbReference>
<reference evidence="2 7" key="1">
    <citation type="journal article" date="2014" name="BMC Genomics">
        <title>Nucleomorph and plastid genome sequences of the chlorarachniophyte Lotharella oceanica: convergent reductive evolution and frequent recombination in nucleomorph-bearing algae.</title>
        <authorList>
            <person name="Tanifuji G."/>
            <person name="Onodera N.T."/>
            <person name="Brown M.W."/>
            <person name="Curtis B.A."/>
            <person name="Roger A.J."/>
            <person name="Ka-Shu Wong G."/>
            <person name="Melkonian M."/>
            <person name="Archibald J.M."/>
        </authorList>
    </citation>
    <scope>NUCLEOTIDE SEQUENCE [LARGE SCALE GENOMIC DNA]</scope>
    <source>
        <strain evidence="2 7">CCMP622</strain>
    </source>
</reference>
<dbReference type="EMBL" id="CP006629">
    <property type="protein sequence ID" value="AIB10067.1"/>
    <property type="molecule type" value="Genomic_DNA"/>
</dbReference>
<evidence type="ECO:0000313" key="1">
    <source>
        <dbReference type="EMBL" id="AIB09522.1"/>
    </source>
</evidence>
<gene>
    <name evidence="2" type="ORF">M951_chr1196</name>
    <name evidence="1" type="ORF">M951_chr135</name>
    <name evidence="4" type="ORF">M951_chr2186</name>
    <name evidence="3" type="ORF">M951_chr235</name>
    <name evidence="6" type="ORF">M951_chr3170</name>
    <name evidence="5" type="ORF">M951_chr335</name>
</gene>